<evidence type="ECO:0000256" key="8">
    <source>
        <dbReference type="SAM" id="Phobius"/>
    </source>
</evidence>
<keyword evidence="7 8" id="KW-0472">Membrane</keyword>
<keyword evidence="2" id="KW-0673">Quorum sensing</keyword>
<dbReference type="EMBL" id="JXSU01000007">
    <property type="protein sequence ID" value="KIS22999.1"/>
    <property type="molecule type" value="Genomic_DNA"/>
</dbReference>
<feature type="transmembrane region" description="Helical" evidence="8">
    <location>
        <begin position="35"/>
        <end position="61"/>
    </location>
</feature>
<dbReference type="OrthoDB" id="9815055at2"/>
<accession>A0A0D1AIQ2</accession>
<keyword evidence="5" id="KW-0378">Hydrolase</keyword>
<dbReference type="RefSeq" id="WP_043031706.1">
    <property type="nucleotide sequence ID" value="NZ_JXSU01000007.1"/>
</dbReference>
<evidence type="ECO:0000256" key="2">
    <source>
        <dbReference type="ARBA" id="ARBA00022654"/>
    </source>
</evidence>
<evidence type="ECO:0000256" key="3">
    <source>
        <dbReference type="ARBA" id="ARBA00022670"/>
    </source>
</evidence>
<sequence length="194" mass="22245">MGFSISEKVVDKLIDGNIIESEDKELYTYGFHQGFLIIFNILTAIAIGLLFKMVLESVIFLMAYIPLRSYAGGYHAKTPLRCYMFSIIIMIVVFLGINFIYWNNFICSIITFCATSIIFTLQPVEDSNKPLDQKEIDVYRKRTKIILLVLIGIGLIFWFVDNKQISITIIMALFIIAFMLILGKIKNAIIVKNY</sequence>
<dbReference type="HOGENOM" id="CLU_098969_1_2_9"/>
<evidence type="ECO:0000256" key="1">
    <source>
        <dbReference type="ARBA" id="ARBA00022475"/>
    </source>
</evidence>
<name>A0A0D1AIQ2_CLOBO</name>
<keyword evidence="3" id="KW-0645">Protease</keyword>
<feature type="transmembrane region" description="Helical" evidence="8">
    <location>
        <begin position="82"/>
        <end position="102"/>
    </location>
</feature>
<dbReference type="SMART" id="SM00793">
    <property type="entry name" value="AgrB"/>
    <property type="match status" value="1"/>
</dbReference>
<dbReference type="InterPro" id="IPR006741">
    <property type="entry name" value="AgrB"/>
</dbReference>
<evidence type="ECO:0000313" key="10">
    <source>
        <dbReference type="Proteomes" id="UP000032250"/>
    </source>
</evidence>
<dbReference type="GO" id="GO:0009372">
    <property type="term" value="P:quorum sensing"/>
    <property type="evidence" value="ECO:0007669"/>
    <property type="project" value="UniProtKB-KW"/>
</dbReference>
<organism evidence="9 10">
    <name type="scientific">Clostridium botulinum B2 450</name>
    <dbReference type="NCBI Taxonomy" id="1379739"/>
    <lineage>
        <taxon>Bacteria</taxon>
        <taxon>Bacillati</taxon>
        <taxon>Bacillota</taxon>
        <taxon>Clostridia</taxon>
        <taxon>Eubacteriales</taxon>
        <taxon>Clostridiaceae</taxon>
        <taxon>Clostridium</taxon>
    </lineage>
</organism>
<evidence type="ECO:0000256" key="5">
    <source>
        <dbReference type="ARBA" id="ARBA00022801"/>
    </source>
</evidence>
<dbReference type="GO" id="GO:0006508">
    <property type="term" value="P:proteolysis"/>
    <property type="evidence" value="ECO:0007669"/>
    <property type="project" value="UniProtKB-KW"/>
</dbReference>
<dbReference type="GO" id="GO:0016020">
    <property type="term" value="C:membrane"/>
    <property type="evidence" value="ECO:0007669"/>
    <property type="project" value="InterPro"/>
</dbReference>
<proteinExistence type="predicted"/>
<comment type="caution">
    <text evidence="9">The sequence shown here is derived from an EMBL/GenBank/DDBJ whole genome shotgun (WGS) entry which is preliminary data.</text>
</comment>
<keyword evidence="4 8" id="KW-0812">Transmembrane</keyword>
<keyword evidence="1" id="KW-1003">Cell membrane</keyword>
<protein>
    <submittedName>
        <fullName evidence="9">Accessory gene regulator AgrB</fullName>
    </submittedName>
</protein>
<dbReference type="GO" id="GO:0008233">
    <property type="term" value="F:peptidase activity"/>
    <property type="evidence" value="ECO:0007669"/>
    <property type="project" value="UniProtKB-KW"/>
</dbReference>
<evidence type="ECO:0000313" key="9">
    <source>
        <dbReference type="EMBL" id="KIS22999.1"/>
    </source>
</evidence>
<evidence type="ECO:0000256" key="6">
    <source>
        <dbReference type="ARBA" id="ARBA00022989"/>
    </source>
</evidence>
<dbReference type="AlphaFoldDB" id="A0A0D1AIQ2"/>
<feature type="transmembrane region" description="Helical" evidence="8">
    <location>
        <begin position="145"/>
        <end position="160"/>
    </location>
</feature>
<evidence type="ECO:0000256" key="7">
    <source>
        <dbReference type="ARBA" id="ARBA00023136"/>
    </source>
</evidence>
<keyword evidence="6 8" id="KW-1133">Transmembrane helix</keyword>
<dbReference type="Pfam" id="PF04647">
    <property type="entry name" value="AgrB"/>
    <property type="match status" value="1"/>
</dbReference>
<evidence type="ECO:0000256" key="4">
    <source>
        <dbReference type="ARBA" id="ARBA00022692"/>
    </source>
</evidence>
<dbReference type="Proteomes" id="UP000032250">
    <property type="component" value="Unassembled WGS sequence"/>
</dbReference>
<gene>
    <name evidence="9" type="ORF">N495_05180</name>
</gene>
<reference evidence="9 10" key="1">
    <citation type="submission" date="2014-06" db="EMBL/GenBank/DDBJ databases">
        <title>Genome characterization of distinct group I Clostridium botulinum lineages.</title>
        <authorList>
            <person name="Giordani F."/>
            <person name="Anselmo A."/>
            <person name="Fillo S."/>
            <person name="Palozzi A.M."/>
            <person name="Fortunato A."/>
            <person name="Gentile B."/>
            <person name="Ciammaruconi A."/>
            <person name="Anniballi F."/>
            <person name="De Medici D."/>
            <person name="Lista F."/>
        </authorList>
    </citation>
    <scope>NUCLEOTIDE SEQUENCE [LARGE SCALE GENOMIC DNA]</scope>
    <source>
        <strain evidence="9 10">B2 450</strain>
    </source>
</reference>
<feature type="transmembrane region" description="Helical" evidence="8">
    <location>
        <begin position="166"/>
        <end position="185"/>
    </location>
</feature>
<dbReference type="PATRIC" id="fig|1379739.3.peg.1358"/>